<dbReference type="Gene3D" id="3.60.15.10">
    <property type="entry name" value="Ribonuclease Z/Hydroxyacylglutathione hydrolase-like"/>
    <property type="match status" value="1"/>
</dbReference>
<dbReference type="EMBL" id="JXJT01000008">
    <property type="protein sequence ID" value="PCS03633.1"/>
    <property type="molecule type" value="Genomic_DNA"/>
</dbReference>
<keyword evidence="3" id="KW-0378">Hydrolase</keyword>
<protein>
    <recommendedName>
        <fullName evidence="5">Metallo-beta-lactamase domain-containing protein</fullName>
    </recommendedName>
</protein>
<dbReference type="InterPro" id="IPR051453">
    <property type="entry name" value="MBL_Glyoxalase_II"/>
</dbReference>
<dbReference type="Pfam" id="PF00753">
    <property type="entry name" value="Lactamase_B"/>
    <property type="match status" value="1"/>
</dbReference>
<evidence type="ECO:0000256" key="3">
    <source>
        <dbReference type="ARBA" id="ARBA00022801"/>
    </source>
</evidence>
<evidence type="ECO:0000256" key="2">
    <source>
        <dbReference type="ARBA" id="ARBA00022723"/>
    </source>
</evidence>
<dbReference type="InterPro" id="IPR001279">
    <property type="entry name" value="Metallo-B-lactamas"/>
</dbReference>
<reference evidence="6 7" key="1">
    <citation type="submission" date="2014-12" db="EMBL/GenBank/DDBJ databases">
        <title>Draft genome sequences of 10 type strains of Lactococcus.</title>
        <authorList>
            <person name="Sun Z."/>
            <person name="Zhong Z."/>
            <person name="Liu W."/>
            <person name="Zhang W."/>
            <person name="Zhang H."/>
        </authorList>
    </citation>
    <scope>NUCLEOTIDE SEQUENCE [LARGE SCALE GENOMIC DNA]</scope>
    <source>
        <strain evidence="6 7">DSM 22330</strain>
    </source>
</reference>
<sequence length="238" mass="26354">MKETSNNKKNHLLPLYSNVIHLKGVFMNIKMITNPIAYENTYFLSNDEATLVIDPGNDTDTILSLIGDLGKPVAAILLTHTHYDHIMSVEAVREATGAPVYVSPLEAEWLYTPTLNLSGLPRHEHDLPNVVVNVAEHTFSENTDYHIGGFDFTVLATPGHSQGGVSFVFEQEAIVFTGDALFSGTIGRTDLNTGNIEILKHSIRTQLFTLPDNYRVFPGHGPQTRIGAEKLHNPFFLD</sequence>
<evidence type="ECO:0000259" key="5">
    <source>
        <dbReference type="SMART" id="SM00849"/>
    </source>
</evidence>
<dbReference type="InterPro" id="IPR036866">
    <property type="entry name" value="RibonucZ/Hydroxyglut_hydro"/>
</dbReference>
<comment type="cofactor">
    <cofactor evidence="1">
        <name>Zn(2+)</name>
        <dbReference type="ChEBI" id="CHEBI:29105"/>
    </cofactor>
</comment>
<keyword evidence="2" id="KW-0479">Metal-binding</keyword>
<organism evidence="6 7">
    <name type="scientific">Pseudolactococcus chungangensis CAU 28 = DSM 22330</name>
    <dbReference type="NCBI Taxonomy" id="1122154"/>
    <lineage>
        <taxon>Bacteria</taxon>
        <taxon>Bacillati</taxon>
        <taxon>Bacillota</taxon>
        <taxon>Bacilli</taxon>
        <taxon>Lactobacillales</taxon>
        <taxon>Streptococcaceae</taxon>
        <taxon>Pseudolactococcus</taxon>
    </lineage>
</organism>
<gene>
    <name evidence="6" type="ORF">RR45_GL002049</name>
</gene>
<comment type="caution">
    <text evidence="6">The sequence shown here is derived from an EMBL/GenBank/DDBJ whole genome shotgun (WGS) entry which is preliminary data.</text>
</comment>
<dbReference type="CDD" id="cd06262">
    <property type="entry name" value="metallo-hydrolase-like_MBL-fold"/>
    <property type="match status" value="1"/>
</dbReference>
<evidence type="ECO:0000256" key="1">
    <source>
        <dbReference type="ARBA" id="ARBA00001947"/>
    </source>
</evidence>
<dbReference type="SMART" id="SM00849">
    <property type="entry name" value="Lactamase_B"/>
    <property type="match status" value="1"/>
</dbReference>
<dbReference type="PANTHER" id="PTHR46233">
    <property type="entry name" value="HYDROXYACYLGLUTATHIONE HYDROLASE GLOC"/>
    <property type="match status" value="1"/>
</dbReference>
<name>A0ABX4I792_9LACT</name>
<evidence type="ECO:0000256" key="4">
    <source>
        <dbReference type="ARBA" id="ARBA00022833"/>
    </source>
</evidence>
<keyword evidence="4" id="KW-0862">Zinc</keyword>
<keyword evidence="7" id="KW-1185">Reference proteome</keyword>
<feature type="domain" description="Metallo-beta-lactamase" evidence="5">
    <location>
        <begin position="38"/>
        <end position="220"/>
    </location>
</feature>
<dbReference type="Proteomes" id="UP000218979">
    <property type="component" value="Unassembled WGS sequence"/>
</dbReference>
<evidence type="ECO:0000313" key="7">
    <source>
        <dbReference type="Proteomes" id="UP000218979"/>
    </source>
</evidence>
<evidence type="ECO:0000313" key="6">
    <source>
        <dbReference type="EMBL" id="PCS03633.1"/>
    </source>
</evidence>
<proteinExistence type="predicted"/>
<accession>A0ABX4I792</accession>
<dbReference type="PANTHER" id="PTHR46233:SF3">
    <property type="entry name" value="HYDROXYACYLGLUTATHIONE HYDROLASE GLOC"/>
    <property type="match status" value="1"/>
</dbReference>
<dbReference type="SUPFAM" id="SSF56281">
    <property type="entry name" value="Metallo-hydrolase/oxidoreductase"/>
    <property type="match status" value="1"/>
</dbReference>